<gene>
    <name evidence="2" type="ORF">PIB30_011281</name>
</gene>
<evidence type="ECO:0000313" key="2">
    <source>
        <dbReference type="EMBL" id="MED6168392.1"/>
    </source>
</evidence>
<evidence type="ECO:0000256" key="1">
    <source>
        <dbReference type="SAM" id="MobiDB-lite"/>
    </source>
</evidence>
<sequence length="125" mass="13572">MTDIAVSVVPRERVPSPQLSTPPFETGDEETQSALLETAKGVDITWEELTLAGVEDVDVTCTTTLRSGFNSVEISTQPIIITSSLVRAIHPNLSRNSSTTHHDCKNRIELVGLTKKQDTRSIPSG</sequence>
<accession>A0ABU6V4P4</accession>
<name>A0ABU6V4P4_9FABA</name>
<reference evidence="2 3" key="1">
    <citation type="journal article" date="2023" name="Plants (Basel)">
        <title>Bridging the Gap: Combining Genomics and Transcriptomics Approaches to Understand Stylosanthes scabra, an Orphan Legume from the Brazilian Caatinga.</title>
        <authorList>
            <person name="Ferreira-Neto J.R.C."/>
            <person name="da Silva M.D."/>
            <person name="Binneck E."/>
            <person name="de Melo N.F."/>
            <person name="da Silva R.H."/>
            <person name="de Melo A.L.T.M."/>
            <person name="Pandolfi V."/>
            <person name="Bustamante F.O."/>
            <person name="Brasileiro-Vidal A.C."/>
            <person name="Benko-Iseppon A.M."/>
        </authorList>
    </citation>
    <scope>NUCLEOTIDE SEQUENCE [LARGE SCALE GENOMIC DNA]</scope>
    <source>
        <tissue evidence="2">Leaves</tissue>
    </source>
</reference>
<proteinExistence type="predicted"/>
<comment type="caution">
    <text evidence="2">The sequence shown here is derived from an EMBL/GenBank/DDBJ whole genome shotgun (WGS) entry which is preliminary data.</text>
</comment>
<keyword evidence="3" id="KW-1185">Reference proteome</keyword>
<dbReference type="EMBL" id="JASCZI010151062">
    <property type="protein sequence ID" value="MED6168392.1"/>
    <property type="molecule type" value="Genomic_DNA"/>
</dbReference>
<feature type="region of interest" description="Disordered" evidence="1">
    <location>
        <begin position="1"/>
        <end position="29"/>
    </location>
</feature>
<protein>
    <submittedName>
        <fullName evidence="2">Uncharacterized protein</fullName>
    </submittedName>
</protein>
<dbReference type="Proteomes" id="UP001341840">
    <property type="component" value="Unassembled WGS sequence"/>
</dbReference>
<evidence type="ECO:0000313" key="3">
    <source>
        <dbReference type="Proteomes" id="UP001341840"/>
    </source>
</evidence>
<organism evidence="2 3">
    <name type="scientific">Stylosanthes scabra</name>
    <dbReference type="NCBI Taxonomy" id="79078"/>
    <lineage>
        <taxon>Eukaryota</taxon>
        <taxon>Viridiplantae</taxon>
        <taxon>Streptophyta</taxon>
        <taxon>Embryophyta</taxon>
        <taxon>Tracheophyta</taxon>
        <taxon>Spermatophyta</taxon>
        <taxon>Magnoliopsida</taxon>
        <taxon>eudicotyledons</taxon>
        <taxon>Gunneridae</taxon>
        <taxon>Pentapetalae</taxon>
        <taxon>rosids</taxon>
        <taxon>fabids</taxon>
        <taxon>Fabales</taxon>
        <taxon>Fabaceae</taxon>
        <taxon>Papilionoideae</taxon>
        <taxon>50 kb inversion clade</taxon>
        <taxon>dalbergioids sensu lato</taxon>
        <taxon>Dalbergieae</taxon>
        <taxon>Pterocarpus clade</taxon>
        <taxon>Stylosanthes</taxon>
    </lineage>
</organism>